<gene>
    <name evidence="2" type="ORF">B9Z19DRAFT_1129661</name>
</gene>
<feature type="region of interest" description="Disordered" evidence="1">
    <location>
        <begin position="98"/>
        <end position="173"/>
    </location>
</feature>
<evidence type="ECO:0000256" key="1">
    <source>
        <dbReference type="SAM" id="MobiDB-lite"/>
    </source>
</evidence>
<sequence>MHMLVPDNDGYAHQFQLAFMKSLLPLSVRQEALANKGGSPLAKEENSTALLINIPYLTISPEPLTDTPLNTAHQPNNPTTQQLRTSATRHNFITMCRSYPQSSRRQTKAENTSASSPSSSSPSTIFSSATSTTAQTSRSSPTTSGTLGNSTPQQSSGSISPTGSNFSKGSKSFDYSIKHSYGKGYAYSSQN</sequence>
<feature type="region of interest" description="Disordered" evidence="1">
    <location>
        <begin position="65"/>
        <end position="85"/>
    </location>
</feature>
<feature type="compositionally biased region" description="Low complexity" evidence="1">
    <location>
        <begin position="112"/>
        <end position="144"/>
    </location>
</feature>
<dbReference type="EMBL" id="NESQ01000186">
    <property type="protein sequence ID" value="PUU76500.1"/>
    <property type="molecule type" value="Genomic_DNA"/>
</dbReference>
<reference evidence="2 3" key="1">
    <citation type="submission" date="2017-04" db="EMBL/GenBank/DDBJ databases">
        <title>Draft genome sequence of Tuber borchii Vittad., a whitish edible truffle.</title>
        <authorList>
            <consortium name="DOE Joint Genome Institute"/>
            <person name="Murat C."/>
            <person name="Kuo A."/>
            <person name="Barry K.W."/>
            <person name="Clum A."/>
            <person name="Dockter R.B."/>
            <person name="Fauchery L."/>
            <person name="Iotti M."/>
            <person name="Kohler A."/>
            <person name="Labutti K."/>
            <person name="Lindquist E.A."/>
            <person name="Lipzen A."/>
            <person name="Ohm R.A."/>
            <person name="Wang M."/>
            <person name="Grigoriev I.V."/>
            <person name="Zambonelli A."/>
            <person name="Martin F.M."/>
        </authorList>
    </citation>
    <scope>NUCLEOTIDE SEQUENCE [LARGE SCALE GENOMIC DNA]</scope>
    <source>
        <strain evidence="2 3">Tbo3840</strain>
    </source>
</reference>
<name>A0A2T6ZLY2_TUBBO</name>
<organism evidence="2 3">
    <name type="scientific">Tuber borchii</name>
    <name type="common">White truffle</name>
    <dbReference type="NCBI Taxonomy" id="42251"/>
    <lineage>
        <taxon>Eukaryota</taxon>
        <taxon>Fungi</taxon>
        <taxon>Dikarya</taxon>
        <taxon>Ascomycota</taxon>
        <taxon>Pezizomycotina</taxon>
        <taxon>Pezizomycetes</taxon>
        <taxon>Pezizales</taxon>
        <taxon>Tuberaceae</taxon>
        <taxon>Tuber</taxon>
    </lineage>
</organism>
<proteinExistence type="predicted"/>
<feature type="compositionally biased region" description="Polar residues" evidence="1">
    <location>
        <begin position="145"/>
        <end position="170"/>
    </location>
</feature>
<keyword evidence="3" id="KW-1185">Reference proteome</keyword>
<protein>
    <submittedName>
        <fullName evidence="2">Uncharacterized protein</fullName>
    </submittedName>
</protein>
<evidence type="ECO:0000313" key="2">
    <source>
        <dbReference type="EMBL" id="PUU76500.1"/>
    </source>
</evidence>
<dbReference type="AlphaFoldDB" id="A0A2T6ZLY2"/>
<dbReference type="Proteomes" id="UP000244722">
    <property type="component" value="Unassembled WGS sequence"/>
</dbReference>
<evidence type="ECO:0000313" key="3">
    <source>
        <dbReference type="Proteomes" id="UP000244722"/>
    </source>
</evidence>
<comment type="caution">
    <text evidence="2">The sequence shown here is derived from an EMBL/GenBank/DDBJ whole genome shotgun (WGS) entry which is preliminary data.</text>
</comment>
<accession>A0A2T6ZLY2</accession>
<feature type="compositionally biased region" description="Polar residues" evidence="1">
    <location>
        <begin position="67"/>
        <end position="85"/>
    </location>
</feature>